<dbReference type="AlphaFoldDB" id="A0A6J7UYF3"/>
<protein>
    <submittedName>
        <fullName evidence="5">Unannotated protein</fullName>
    </submittedName>
</protein>
<dbReference type="EMBL" id="CAFAAQ010000107">
    <property type="protein sequence ID" value="CAB4811509.1"/>
    <property type="molecule type" value="Genomic_DNA"/>
</dbReference>
<dbReference type="EMBL" id="CAFBPW010000294">
    <property type="protein sequence ID" value="CAB5040653.1"/>
    <property type="molecule type" value="Genomic_DNA"/>
</dbReference>
<gene>
    <name evidence="2" type="ORF">UFOPK2582_00897</name>
    <name evidence="3" type="ORF">UFOPK3046_01184</name>
    <name evidence="4" type="ORF">UFOPK4173_01854</name>
    <name evidence="5" type="ORF">UFOPK4354_02119</name>
</gene>
<dbReference type="EMBL" id="CAEZXS010000095">
    <property type="protein sequence ID" value="CAB4699970.1"/>
    <property type="molecule type" value="Genomic_DNA"/>
</dbReference>
<dbReference type="EMBL" id="CAFBQW010000366">
    <property type="protein sequence ID" value="CAB5069458.1"/>
    <property type="molecule type" value="Genomic_DNA"/>
</dbReference>
<evidence type="ECO:0000256" key="1">
    <source>
        <dbReference type="SAM" id="MobiDB-lite"/>
    </source>
</evidence>
<accession>A0A6J7UYF3</accession>
<reference evidence="5" key="1">
    <citation type="submission" date="2020-05" db="EMBL/GenBank/DDBJ databases">
        <authorList>
            <person name="Chiriac C."/>
            <person name="Salcher M."/>
            <person name="Ghai R."/>
            <person name="Kavagutti S V."/>
        </authorList>
    </citation>
    <scope>NUCLEOTIDE SEQUENCE</scope>
</reference>
<name>A0A6J7UYF3_9ZZZZ</name>
<evidence type="ECO:0000313" key="2">
    <source>
        <dbReference type="EMBL" id="CAB4699970.1"/>
    </source>
</evidence>
<evidence type="ECO:0000313" key="5">
    <source>
        <dbReference type="EMBL" id="CAB5069458.1"/>
    </source>
</evidence>
<feature type="compositionally biased region" description="Polar residues" evidence="1">
    <location>
        <begin position="29"/>
        <end position="53"/>
    </location>
</feature>
<evidence type="ECO:0000313" key="3">
    <source>
        <dbReference type="EMBL" id="CAB4811509.1"/>
    </source>
</evidence>
<evidence type="ECO:0000313" key="4">
    <source>
        <dbReference type="EMBL" id="CAB5040653.1"/>
    </source>
</evidence>
<organism evidence="5">
    <name type="scientific">freshwater metagenome</name>
    <dbReference type="NCBI Taxonomy" id="449393"/>
    <lineage>
        <taxon>unclassified sequences</taxon>
        <taxon>metagenomes</taxon>
        <taxon>ecological metagenomes</taxon>
    </lineage>
</organism>
<feature type="region of interest" description="Disordered" evidence="1">
    <location>
        <begin position="29"/>
        <end position="62"/>
    </location>
</feature>
<sequence>MLHSPHSFKKCAAAVLFCGLMTVLSCSSADTSSIEPTTSTLSKDGTTPTSYSQADPVPSGDMTEIWKKMGFTTEQAECLNDKMKDLSTKIDPADPTGSLAANQTLIQGLMDDCKINEATLKP</sequence>
<proteinExistence type="predicted"/>